<feature type="transmembrane region" description="Helical" evidence="10">
    <location>
        <begin position="69"/>
        <end position="89"/>
    </location>
</feature>
<feature type="transmembrane region" description="Helical" evidence="10">
    <location>
        <begin position="33"/>
        <end position="57"/>
    </location>
</feature>
<dbReference type="PANTHER" id="PTHR24421">
    <property type="entry name" value="NITRATE/NITRITE SENSOR PROTEIN NARX-RELATED"/>
    <property type="match status" value="1"/>
</dbReference>
<keyword evidence="3" id="KW-0597">Phosphoprotein</keyword>
<evidence type="ECO:0000256" key="10">
    <source>
        <dbReference type="SAM" id="Phobius"/>
    </source>
</evidence>
<feature type="coiled-coil region" evidence="9">
    <location>
        <begin position="190"/>
        <end position="217"/>
    </location>
</feature>
<evidence type="ECO:0000259" key="12">
    <source>
        <dbReference type="Pfam" id="PF07730"/>
    </source>
</evidence>
<reference evidence="14" key="1">
    <citation type="submission" date="2018-05" db="EMBL/GenBank/DDBJ databases">
        <title>Genome Sequencing of selected type strains of the family Eggerthellaceae.</title>
        <authorList>
            <person name="Danylec N."/>
            <person name="Stoll D.A."/>
            <person name="Doetsch A."/>
            <person name="Huch M."/>
        </authorList>
    </citation>
    <scope>NUCLEOTIDE SEQUENCE [LARGE SCALE GENOMIC DNA]</scope>
    <source>
        <strain evidence="14">DSM 24851</strain>
    </source>
</reference>
<dbReference type="OrthoDB" id="227596at2"/>
<evidence type="ECO:0000256" key="8">
    <source>
        <dbReference type="ARBA" id="ARBA00023012"/>
    </source>
</evidence>
<keyword evidence="6 13" id="KW-0418">Kinase</keyword>
<dbReference type="EMBL" id="QIBX01000005">
    <property type="protein sequence ID" value="RNL40601.1"/>
    <property type="molecule type" value="Genomic_DNA"/>
</dbReference>
<dbReference type="InterPro" id="IPR036890">
    <property type="entry name" value="HATPase_C_sf"/>
</dbReference>
<dbReference type="GO" id="GO:0005524">
    <property type="term" value="F:ATP binding"/>
    <property type="evidence" value="ECO:0007669"/>
    <property type="project" value="UniProtKB-KW"/>
</dbReference>
<evidence type="ECO:0000256" key="6">
    <source>
        <dbReference type="ARBA" id="ARBA00022777"/>
    </source>
</evidence>
<dbReference type="InterPro" id="IPR011712">
    <property type="entry name" value="Sig_transdc_His_kin_sub3_dim/P"/>
</dbReference>
<keyword evidence="10" id="KW-1133">Transmembrane helix</keyword>
<dbReference type="Pfam" id="PF02518">
    <property type="entry name" value="HATPase_c"/>
    <property type="match status" value="1"/>
</dbReference>
<proteinExistence type="predicted"/>
<keyword evidence="5" id="KW-0547">Nucleotide-binding</keyword>
<evidence type="ECO:0000313" key="14">
    <source>
        <dbReference type="Proteomes" id="UP000269591"/>
    </source>
</evidence>
<protein>
    <recommendedName>
        <fullName evidence="2">histidine kinase</fullName>
        <ecNumber evidence="2">2.7.13.3</ecNumber>
    </recommendedName>
</protein>
<dbReference type="PANTHER" id="PTHR24421:SF10">
    <property type="entry name" value="NITRATE_NITRITE SENSOR PROTEIN NARQ"/>
    <property type="match status" value="1"/>
</dbReference>
<dbReference type="Proteomes" id="UP000269591">
    <property type="component" value="Unassembled WGS sequence"/>
</dbReference>
<feature type="domain" description="Signal transduction histidine kinase subgroup 3 dimerisation and phosphoacceptor" evidence="12">
    <location>
        <begin position="215"/>
        <end position="280"/>
    </location>
</feature>
<feature type="transmembrane region" description="Helical" evidence="10">
    <location>
        <begin position="168"/>
        <end position="187"/>
    </location>
</feature>
<evidence type="ECO:0000256" key="3">
    <source>
        <dbReference type="ARBA" id="ARBA00022553"/>
    </source>
</evidence>
<comment type="caution">
    <text evidence="13">The sequence shown here is derived from an EMBL/GenBank/DDBJ whole genome shotgun (WGS) entry which is preliminary data.</text>
</comment>
<dbReference type="AlphaFoldDB" id="A0A3N0B0F2"/>
<evidence type="ECO:0000256" key="5">
    <source>
        <dbReference type="ARBA" id="ARBA00022741"/>
    </source>
</evidence>
<dbReference type="EC" id="2.7.13.3" evidence="2"/>
<dbReference type="GO" id="GO:0016020">
    <property type="term" value="C:membrane"/>
    <property type="evidence" value="ECO:0007669"/>
    <property type="project" value="InterPro"/>
</dbReference>
<keyword evidence="10" id="KW-0812">Transmembrane</keyword>
<evidence type="ECO:0000313" key="13">
    <source>
        <dbReference type="EMBL" id="RNL40601.1"/>
    </source>
</evidence>
<organism evidence="13 14">
    <name type="scientific">Slackia equolifaciens</name>
    <dbReference type="NCBI Taxonomy" id="498718"/>
    <lineage>
        <taxon>Bacteria</taxon>
        <taxon>Bacillati</taxon>
        <taxon>Actinomycetota</taxon>
        <taxon>Coriobacteriia</taxon>
        <taxon>Eggerthellales</taxon>
        <taxon>Eggerthellaceae</taxon>
        <taxon>Slackia</taxon>
    </lineage>
</organism>
<keyword evidence="8" id="KW-0902">Two-component regulatory system</keyword>
<dbReference type="CDD" id="cd16917">
    <property type="entry name" value="HATPase_UhpB-NarQ-NarX-like"/>
    <property type="match status" value="1"/>
</dbReference>
<dbReference type="InterPro" id="IPR003594">
    <property type="entry name" value="HATPase_dom"/>
</dbReference>
<evidence type="ECO:0000256" key="7">
    <source>
        <dbReference type="ARBA" id="ARBA00022840"/>
    </source>
</evidence>
<evidence type="ECO:0000256" key="2">
    <source>
        <dbReference type="ARBA" id="ARBA00012438"/>
    </source>
</evidence>
<accession>A0A3N0B0F2</accession>
<feature type="transmembrane region" description="Helical" evidence="10">
    <location>
        <begin position="138"/>
        <end position="156"/>
    </location>
</feature>
<gene>
    <name evidence="13" type="ORF">DMP06_04345</name>
</gene>
<dbReference type="RefSeq" id="WP_123208526.1">
    <property type="nucleotide sequence ID" value="NZ_JBHTHO010000003.1"/>
</dbReference>
<keyword evidence="14" id="KW-1185">Reference proteome</keyword>
<feature type="domain" description="Histidine kinase/HSP90-like ATPase" evidence="11">
    <location>
        <begin position="327"/>
        <end position="416"/>
    </location>
</feature>
<keyword evidence="10" id="KW-0472">Membrane</keyword>
<evidence type="ECO:0000256" key="4">
    <source>
        <dbReference type="ARBA" id="ARBA00022679"/>
    </source>
</evidence>
<keyword evidence="4" id="KW-0808">Transferase</keyword>
<evidence type="ECO:0000256" key="9">
    <source>
        <dbReference type="SAM" id="Coils"/>
    </source>
</evidence>
<dbReference type="Pfam" id="PF07730">
    <property type="entry name" value="HisKA_3"/>
    <property type="match status" value="1"/>
</dbReference>
<comment type="catalytic activity">
    <reaction evidence="1">
        <text>ATP + protein L-histidine = ADP + protein N-phospho-L-histidine.</text>
        <dbReference type="EC" id="2.7.13.3"/>
    </reaction>
</comment>
<evidence type="ECO:0000259" key="11">
    <source>
        <dbReference type="Pfam" id="PF02518"/>
    </source>
</evidence>
<name>A0A3N0B0F2_9ACTN</name>
<dbReference type="GO" id="GO:0046983">
    <property type="term" value="F:protein dimerization activity"/>
    <property type="evidence" value="ECO:0007669"/>
    <property type="project" value="InterPro"/>
</dbReference>
<dbReference type="InterPro" id="IPR050482">
    <property type="entry name" value="Sensor_HK_TwoCompSys"/>
</dbReference>
<keyword evidence="7" id="KW-0067">ATP-binding</keyword>
<evidence type="ECO:0000256" key="1">
    <source>
        <dbReference type="ARBA" id="ARBA00000085"/>
    </source>
</evidence>
<keyword evidence="9" id="KW-0175">Coiled coil</keyword>
<feature type="transmembrane region" description="Helical" evidence="10">
    <location>
        <begin position="95"/>
        <end position="126"/>
    </location>
</feature>
<dbReference type="Gene3D" id="3.30.565.10">
    <property type="entry name" value="Histidine kinase-like ATPase, C-terminal domain"/>
    <property type="match status" value="1"/>
</dbReference>
<dbReference type="Gene3D" id="1.20.5.1930">
    <property type="match status" value="1"/>
</dbReference>
<sequence length="420" mass="45339">MTNIRLDIPFREDIPEPVDDEEERTPKDWAIDAAVAIAAFAFGCAQLLLASTSVVFVDNLFREMMRQVDLVPGFYSYVALAFTTLPLVLRRVAPWPTLLIVLSCFLFTAGYMYGFSLSVVGPVVAVYTVANERPRREAILAAAVVAVGVAFAPTPYQSVTLAFIMKGMNVAVVAAGGLAGFAMRVYAAYLLETRRRLDEAERGREELAARRVAEERVSIARDVHDITAHSLSAVAIQAAAAERLVDIDPAAAKEAIGDIRAVSKGALEEIRAMIGVLRGDEEAEKAPAEGTERMGDLVEYLERADIRVTLTDRGYDRAAVPAFVDMTLFQVVREAATNTVRHAQAHRVDILLRSTASQAYAKFSDDGVGMDTDAAKHAEGHGLQGMAERVGAIGGTFTVRSAPQEGCTVIAEIPLEGNHG</sequence>
<dbReference type="SUPFAM" id="SSF55874">
    <property type="entry name" value="ATPase domain of HSP90 chaperone/DNA topoisomerase II/histidine kinase"/>
    <property type="match status" value="1"/>
</dbReference>
<dbReference type="GO" id="GO:0000155">
    <property type="term" value="F:phosphorelay sensor kinase activity"/>
    <property type="evidence" value="ECO:0007669"/>
    <property type="project" value="InterPro"/>
</dbReference>